<feature type="binding site" evidence="2">
    <location>
        <position position="75"/>
    </location>
    <ligand>
        <name>Mg(2+)</name>
        <dbReference type="ChEBI" id="CHEBI:18420"/>
        <label>4</label>
    </ligand>
</feature>
<dbReference type="Gene3D" id="3.90.650.10">
    <property type="entry name" value="PurM-like C-terminal domain"/>
    <property type="match status" value="1"/>
</dbReference>
<dbReference type="InterPro" id="IPR036921">
    <property type="entry name" value="PurM-like_N_sf"/>
</dbReference>
<feature type="binding site" evidence="2">
    <location>
        <position position="196"/>
    </location>
    <ligand>
        <name>Mg(2+)</name>
        <dbReference type="ChEBI" id="CHEBI:18420"/>
        <label>3</label>
    </ligand>
</feature>
<comment type="caution">
    <text evidence="2">Lacks conserved residue(s) required for the propagation of feature annotation.</text>
</comment>
<keyword evidence="2" id="KW-0460">Magnesium</keyword>
<keyword evidence="2" id="KW-0547">Nucleotide-binding</keyword>
<dbReference type="SUPFAM" id="SSF56042">
    <property type="entry name" value="PurM C-terminal domain-like"/>
    <property type="match status" value="1"/>
</dbReference>
<dbReference type="AlphaFoldDB" id="A0A7C2K096"/>
<keyword evidence="1 2" id="KW-0784">Thiamine biosynthesis</keyword>
<comment type="caution">
    <text evidence="5">The sequence shown here is derived from an EMBL/GenBank/DDBJ whole genome shotgun (WGS) entry which is preliminary data.</text>
</comment>
<comment type="similarity">
    <text evidence="2">Belongs to the thiamine-monophosphate kinase family.</text>
</comment>
<feature type="binding site" evidence="2">
    <location>
        <position position="302"/>
    </location>
    <ligand>
        <name>substrate</name>
    </ligand>
</feature>
<reference evidence="5" key="1">
    <citation type="journal article" date="2020" name="mSystems">
        <title>Genome- and Community-Level Interaction Insights into Carbon Utilization and Element Cycling Functions of Hydrothermarchaeota in Hydrothermal Sediment.</title>
        <authorList>
            <person name="Zhou Z."/>
            <person name="Liu Y."/>
            <person name="Xu W."/>
            <person name="Pan J."/>
            <person name="Luo Z.H."/>
            <person name="Li M."/>
        </authorList>
    </citation>
    <scope>NUCLEOTIDE SEQUENCE [LARGE SCALE GENOMIC DNA]</scope>
    <source>
        <strain evidence="5">SpSt-339</strain>
    </source>
</reference>
<dbReference type="UniPathway" id="UPA00060">
    <property type="reaction ID" value="UER00142"/>
</dbReference>
<comment type="miscellaneous">
    <text evidence="2">Reaction mechanism of ThiL seems to utilize a direct, inline transfer of the gamma-phosphate of ATP to TMP rather than a phosphorylated enzyme intermediate.</text>
</comment>
<feature type="binding site" evidence="2">
    <location>
        <position position="45"/>
    </location>
    <ligand>
        <name>Mg(2+)</name>
        <dbReference type="ChEBI" id="CHEBI:18420"/>
        <label>1</label>
    </ligand>
</feature>
<evidence type="ECO:0000259" key="3">
    <source>
        <dbReference type="Pfam" id="PF00586"/>
    </source>
</evidence>
<feature type="binding site" evidence="2">
    <location>
        <begin position="122"/>
        <end position="123"/>
    </location>
    <ligand>
        <name>ATP</name>
        <dbReference type="ChEBI" id="CHEBI:30616"/>
    </ligand>
</feature>
<dbReference type="Pfam" id="PF02769">
    <property type="entry name" value="AIRS_C"/>
    <property type="match status" value="1"/>
</dbReference>
<feature type="binding site" evidence="2">
    <location>
        <position position="29"/>
    </location>
    <ligand>
        <name>Mg(2+)</name>
        <dbReference type="ChEBI" id="CHEBI:18420"/>
        <label>4</label>
    </ligand>
</feature>
<dbReference type="EC" id="2.7.4.16" evidence="2"/>
<dbReference type="Pfam" id="PF00586">
    <property type="entry name" value="AIRS"/>
    <property type="match status" value="1"/>
</dbReference>
<comment type="function">
    <text evidence="2">Catalyzes the ATP-dependent phosphorylation of thiamine-monophosphate (TMP) to form thiamine-pyrophosphate (TPP), the active form of vitamin B1.</text>
</comment>
<gene>
    <name evidence="2" type="primary">thiL</name>
    <name evidence="5" type="ORF">ENQ76_05965</name>
</gene>
<feature type="binding site" evidence="2">
    <location>
        <position position="53"/>
    </location>
    <ligand>
        <name>substrate</name>
    </ligand>
</feature>
<keyword evidence="2" id="KW-0808">Transferase</keyword>
<evidence type="ECO:0000256" key="1">
    <source>
        <dbReference type="ARBA" id="ARBA00022977"/>
    </source>
</evidence>
<feature type="domain" description="PurM-like N-terminal" evidence="3">
    <location>
        <begin position="27"/>
        <end position="139"/>
    </location>
</feature>
<evidence type="ECO:0000313" key="5">
    <source>
        <dbReference type="EMBL" id="HEN15001.1"/>
    </source>
</evidence>
<feature type="binding site" evidence="2">
    <location>
        <position position="198"/>
    </location>
    <ligand>
        <name>ATP</name>
        <dbReference type="ChEBI" id="CHEBI:30616"/>
    </ligand>
</feature>
<keyword evidence="2 5" id="KW-0418">Kinase</keyword>
<dbReference type="PANTHER" id="PTHR30270:SF0">
    <property type="entry name" value="THIAMINE-MONOPHOSPHATE KINASE"/>
    <property type="match status" value="1"/>
</dbReference>
<evidence type="ECO:0000256" key="2">
    <source>
        <dbReference type="HAMAP-Rule" id="MF_02128"/>
    </source>
</evidence>
<sequence>MPRGEFEFIHHIRRRAAVRPPVRVGIGDDAAVLDHPAGTVEVVTTDLLMEGIDFLWPETSAALIGRKSLAVNLSDLAAMAGRPTAAFVSLALPKARGRSFADEVMDGLLALADAYEVTIAGGDTNSWDGPLVVSVTVLGTPFANQPVLRSGAQPGDWVFVTGACGGSILGRHLTFTPRLAEAERLTQLVKLHAMIDISDGLAADLHHLLDESHVGARVEAAAIPIHADAARLCDPRTPLDHALSDGEDFELLFTVPANDGPRLLAAWDQPTQITKIGEITAESGCRLHRADGTSIELPPLGWLHAMED</sequence>
<feature type="binding site" evidence="2">
    <location>
        <position position="75"/>
    </location>
    <ligand>
        <name>Mg(2+)</name>
        <dbReference type="ChEBI" id="CHEBI:18420"/>
        <label>3</label>
    </ligand>
</feature>
<dbReference type="PIRSF" id="PIRSF005303">
    <property type="entry name" value="Thiam_monoph_kin"/>
    <property type="match status" value="1"/>
</dbReference>
<dbReference type="GO" id="GO:0000287">
    <property type="term" value="F:magnesium ion binding"/>
    <property type="evidence" value="ECO:0007669"/>
    <property type="project" value="UniProtKB-UniRule"/>
</dbReference>
<keyword evidence="2" id="KW-0479">Metal-binding</keyword>
<protein>
    <recommendedName>
        <fullName evidence="2">Thiamine-monophosphate kinase</fullName>
        <shortName evidence="2">TMP kinase</shortName>
        <shortName evidence="2">Thiamine-phosphate kinase</shortName>
        <ecNumber evidence="2">2.7.4.16</ecNumber>
    </recommendedName>
</protein>
<dbReference type="HAMAP" id="MF_02128">
    <property type="entry name" value="TMP_kinase"/>
    <property type="match status" value="1"/>
</dbReference>
<feature type="binding site" evidence="2">
    <location>
        <position position="123"/>
    </location>
    <ligand>
        <name>Mg(2+)</name>
        <dbReference type="ChEBI" id="CHEBI:18420"/>
        <label>1</label>
    </ligand>
</feature>
<feature type="binding site" evidence="2">
    <location>
        <position position="75"/>
    </location>
    <ligand>
        <name>Mg(2+)</name>
        <dbReference type="ChEBI" id="CHEBI:18420"/>
        <label>2</label>
    </ligand>
</feature>
<dbReference type="GO" id="GO:0009030">
    <property type="term" value="F:thiamine-phosphate kinase activity"/>
    <property type="evidence" value="ECO:0007669"/>
    <property type="project" value="UniProtKB-UniRule"/>
</dbReference>
<feature type="binding site" evidence="2">
    <location>
        <position position="44"/>
    </location>
    <ligand>
        <name>Mg(2+)</name>
        <dbReference type="ChEBI" id="CHEBI:18420"/>
        <label>4</label>
    </ligand>
</feature>
<dbReference type="InterPro" id="IPR006283">
    <property type="entry name" value="ThiL-like"/>
</dbReference>
<feature type="domain" description="PurM-like C-terminal" evidence="4">
    <location>
        <begin position="169"/>
        <end position="287"/>
    </location>
</feature>
<keyword evidence="2" id="KW-0067">ATP-binding</keyword>
<dbReference type="InterPro" id="IPR016188">
    <property type="entry name" value="PurM-like_N"/>
</dbReference>
<name>A0A7C2K096_9PLAN</name>
<dbReference type="GO" id="GO:0005524">
    <property type="term" value="F:ATP binding"/>
    <property type="evidence" value="ECO:0007669"/>
    <property type="project" value="UniProtKB-UniRule"/>
</dbReference>
<dbReference type="GO" id="GO:0009228">
    <property type="term" value="P:thiamine biosynthetic process"/>
    <property type="evidence" value="ECO:0007669"/>
    <property type="project" value="UniProtKB-KW"/>
</dbReference>
<feature type="binding site" evidence="2">
    <location>
        <position position="149"/>
    </location>
    <ligand>
        <name>ATP</name>
        <dbReference type="ChEBI" id="CHEBI:30616"/>
    </ligand>
</feature>
<feature type="binding site" evidence="2">
    <location>
        <position position="199"/>
    </location>
    <ligand>
        <name>Mg(2+)</name>
        <dbReference type="ChEBI" id="CHEBI:18420"/>
        <label>5</label>
    </ligand>
</feature>
<comment type="pathway">
    <text evidence="2">Cofactor biosynthesis; thiamine diphosphate biosynthesis; thiamine diphosphate from thiamine phosphate: step 1/1.</text>
</comment>
<dbReference type="GO" id="GO:0009229">
    <property type="term" value="P:thiamine diphosphate biosynthetic process"/>
    <property type="evidence" value="ECO:0007669"/>
    <property type="project" value="UniProtKB-UniRule"/>
</dbReference>
<feature type="binding site" evidence="2">
    <location>
        <position position="29"/>
    </location>
    <ligand>
        <name>Mg(2+)</name>
        <dbReference type="ChEBI" id="CHEBI:18420"/>
        <label>3</label>
    </ligand>
</feature>
<feature type="binding site" evidence="2">
    <location>
        <position position="46"/>
    </location>
    <ligand>
        <name>Mg(2+)</name>
        <dbReference type="ChEBI" id="CHEBI:18420"/>
        <label>2</label>
    </ligand>
</feature>
<feature type="binding site" evidence="2">
    <location>
        <position position="247"/>
    </location>
    <ligand>
        <name>substrate</name>
    </ligand>
</feature>
<evidence type="ECO:0000259" key="4">
    <source>
        <dbReference type="Pfam" id="PF02769"/>
    </source>
</evidence>
<dbReference type="Gene3D" id="3.30.1330.10">
    <property type="entry name" value="PurM-like, N-terminal domain"/>
    <property type="match status" value="1"/>
</dbReference>
<proteinExistence type="inferred from homology"/>
<dbReference type="EMBL" id="DSOK01000173">
    <property type="protein sequence ID" value="HEN15001.1"/>
    <property type="molecule type" value="Genomic_DNA"/>
</dbReference>
<comment type="catalytic activity">
    <reaction evidence="2">
        <text>thiamine phosphate + ATP = thiamine diphosphate + ADP</text>
        <dbReference type="Rhea" id="RHEA:15913"/>
        <dbReference type="ChEBI" id="CHEBI:30616"/>
        <dbReference type="ChEBI" id="CHEBI:37575"/>
        <dbReference type="ChEBI" id="CHEBI:58937"/>
        <dbReference type="ChEBI" id="CHEBI:456216"/>
        <dbReference type="EC" id="2.7.4.16"/>
    </reaction>
</comment>
<dbReference type="SUPFAM" id="SSF55326">
    <property type="entry name" value="PurM N-terminal domain-like"/>
    <property type="match status" value="1"/>
</dbReference>
<organism evidence="5">
    <name type="scientific">Schlesneria paludicola</name>
    <dbReference type="NCBI Taxonomy" id="360056"/>
    <lineage>
        <taxon>Bacteria</taxon>
        <taxon>Pseudomonadati</taxon>
        <taxon>Planctomycetota</taxon>
        <taxon>Planctomycetia</taxon>
        <taxon>Planctomycetales</taxon>
        <taxon>Planctomycetaceae</taxon>
        <taxon>Schlesneria</taxon>
    </lineage>
</organism>
<dbReference type="InterPro" id="IPR010918">
    <property type="entry name" value="PurM-like_C_dom"/>
</dbReference>
<feature type="binding site" evidence="2">
    <location>
        <position position="46"/>
    </location>
    <ligand>
        <name>Mg(2+)</name>
        <dbReference type="ChEBI" id="CHEBI:18420"/>
        <label>1</label>
    </ligand>
</feature>
<dbReference type="PANTHER" id="PTHR30270">
    <property type="entry name" value="THIAMINE-MONOPHOSPHATE KINASE"/>
    <property type="match status" value="1"/>
</dbReference>
<accession>A0A7C2K096</accession>
<dbReference type="InterPro" id="IPR036676">
    <property type="entry name" value="PurM-like_C_sf"/>
</dbReference>
<dbReference type="CDD" id="cd02194">
    <property type="entry name" value="ThiL"/>
    <property type="match status" value="1"/>
</dbReference>